<dbReference type="GO" id="GO:0046677">
    <property type="term" value="P:response to antibiotic"/>
    <property type="evidence" value="ECO:0007669"/>
    <property type="project" value="UniProtKB-KW"/>
</dbReference>
<keyword evidence="1 4" id="KW-0808">Transferase</keyword>
<reference evidence="7 8" key="1">
    <citation type="submission" date="2016-02" db="EMBL/GenBank/DDBJ databases">
        <title>Paenibacillus sp. LPB0068, isolated from Crassostrea gigas.</title>
        <authorList>
            <person name="Shin S.-K."/>
            <person name="Yi H."/>
        </authorList>
    </citation>
    <scope>NUCLEOTIDE SEQUENCE [LARGE SCALE GENOMIC DNA]</scope>
    <source>
        <strain evidence="7 8">LPB0068</strain>
    </source>
</reference>
<dbReference type="Gene3D" id="3.30.460.10">
    <property type="entry name" value="Beta Polymerase, domain 2"/>
    <property type="match status" value="1"/>
</dbReference>
<proteinExistence type="predicted"/>
<evidence type="ECO:0000256" key="1">
    <source>
        <dbReference type="ARBA" id="ARBA00022679"/>
    </source>
</evidence>
<evidence type="ECO:0000259" key="6">
    <source>
        <dbReference type="Pfam" id="PF13427"/>
    </source>
</evidence>
<keyword evidence="4" id="KW-0548">Nucleotidyltransferase</keyword>
<dbReference type="GO" id="GO:0005524">
    <property type="term" value="F:ATP binding"/>
    <property type="evidence" value="ECO:0007669"/>
    <property type="project" value="UniProtKB-KW"/>
</dbReference>
<evidence type="ECO:0000313" key="8">
    <source>
        <dbReference type="Proteomes" id="UP000077134"/>
    </source>
</evidence>
<dbReference type="Pfam" id="PF13427">
    <property type="entry name" value="AadA_C"/>
    <property type="match status" value="1"/>
</dbReference>
<dbReference type="InterPro" id="IPR002934">
    <property type="entry name" value="Polymerase_NTP_transf_dom"/>
</dbReference>
<gene>
    <name evidence="7" type="ORF">PNBC_03015</name>
</gene>
<dbReference type="InterPro" id="IPR025184">
    <property type="entry name" value="AadA_C"/>
</dbReference>
<evidence type="ECO:0000256" key="2">
    <source>
        <dbReference type="ARBA" id="ARBA00023251"/>
    </source>
</evidence>
<dbReference type="AlphaFoldDB" id="A0A167FC71"/>
<protein>
    <recommendedName>
        <fullName evidence="4">Spectinomycin 9-adenylyltransferase</fullName>
    </recommendedName>
</protein>
<name>A0A167FC71_9BACL</name>
<accession>A0A167FC71</accession>
<evidence type="ECO:0000256" key="3">
    <source>
        <dbReference type="ARBA" id="ARBA00047831"/>
    </source>
</evidence>
<organism evidence="7 8">
    <name type="scientific">Paenibacillus crassostreae</name>
    <dbReference type="NCBI Taxonomy" id="1763538"/>
    <lineage>
        <taxon>Bacteria</taxon>
        <taxon>Bacillati</taxon>
        <taxon>Bacillota</taxon>
        <taxon>Bacilli</taxon>
        <taxon>Bacillales</taxon>
        <taxon>Paenibacillaceae</taxon>
        <taxon>Paenibacillus</taxon>
    </lineage>
</organism>
<dbReference type="EMBL" id="LSFN01000005">
    <property type="protein sequence ID" value="OAB76400.1"/>
    <property type="molecule type" value="Genomic_DNA"/>
</dbReference>
<dbReference type="CDD" id="cd05403">
    <property type="entry name" value="NT_KNTase_like"/>
    <property type="match status" value="1"/>
</dbReference>
<keyword evidence="4" id="KW-0547">Nucleotide-binding</keyword>
<sequence>MEKQINLDSVVELFKKELSDVLIGIYLHGSMAMKCFNPSHSDIDLLIITRDKSPIETYQRIAKQLIVIEEEEIKIAKGLELSIILERNFKDFVYPTPFEFHYSAFHKERYKNEEFYFCGGYDDPDLAAHFVVAYNRGITLYGRPFNEIFNLIDKKYYVNSITSDVKNAQEEIVDNPIYYVLNLCRALQYLHESTISSKKEGGEWALGILPKKYVDLVDKCLASYNNASISLELNNQFLLDFAEYMINNIDNSKLNSRNEDV</sequence>
<dbReference type="Pfam" id="PF01909">
    <property type="entry name" value="NTP_transf_2"/>
    <property type="match status" value="1"/>
</dbReference>
<dbReference type="GO" id="GO:0070566">
    <property type="term" value="F:adenylyltransferase activity"/>
    <property type="evidence" value="ECO:0007669"/>
    <property type="project" value="InterPro"/>
</dbReference>
<dbReference type="InterPro" id="IPR024172">
    <property type="entry name" value="AadA/Aad9"/>
</dbReference>
<keyword evidence="4" id="KW-0067">ATP-binding</keyword>
<feature type="domain" description="Adenylyltransferase AadA C-terminal" evidence="6">
    <location>
        <begin position="147"/>
        <end position="247"/>
    </location>
</feature>
<dbReference type="RefSeq" id="WP_068655087.1">
    <property type="nucleotide sequence ID" value="NZ_CP017770.1"/>
</dbReference>
<dbReference type="InterPro" id="IPR043519">
    <property type="entry name" value="NT_sf"/>
</dbReference>
<dbReference type="SUPFAM" id="SSF81301">
    <property type="entry name" value="Nucleotidyltransferase"/>
    <property type="match status" value="1"/>
</dbReference>
<dbReference type="KEGG" id="pcx:LPB68_00520"/>
<evidence type="ECO:0000256" key="4">
    <source>
        <dbReference type="PIRNR" id="PIRNR000819"/>
    </source>
</evidence>
<dbReference type="OrthoDB" id="5643411at2"/>
<comment type="caution">
    <text evidence="7">The sequence shown here is derived from an EMBL/GenBank/DDBJ whole genome shotgun (WGS) entry which is preliminary data.</text>
</comment>
<dbReference type="Proteomes" id="UP000077134">
    <property type="component" value="Unassembled WGS sequence"/>
</dbReference>
<feature type="domain" description="Polymerase nucleotidyl transferase" evidence="5">
    <location>
        <begin position="14"/>
        <end position="74"/>
    </location>
</feature>
<dbReference type="STRING" id="1763538.LPB68_00520"/>
<comment type="catalytic activity">
    <reaction evidence="3 4">
        <text>spectinomycin + ATP = 9-O-adenylylspectinomycin + diphosphate</text>
        <dbReference type="Rhea" id="RHEA:63228"/>
        <dbReference type="ChEBI" id="CHEBI:30616"/>
        <dbReference type="ChEBI" id="CHEBI:33019"/>
        <dbReference type="ChEBI" id="CHEBI:146260"/>
        <dbReference type="ChEBI" id="CHEBI:146261"/>
    </reaction>
</comment>
<dbReference type="PIRSF" id="PIRSF000819">
    <property type="entry name" value="Streptomycin_3-adenylyltransf"/>
    <property type="match status" value="1"/>
</dbReference>
<keyword evidence="2 4" id="KW-0046">Antibiotic resistance</keyword>
<evidence type="ECO:0000259" key="5">
    <source>
        <dbReference type="Pfam" id="PF01909"/>
    </source>
</evidence>
<evidence type="ECO:0000313" key="7">
    <source>
        <dbReference type="EMBL" id="OAB76400.1"/>
    </source>
</evidence>
<keyword evidence="8" id="KW-1185">Reference proteome</keyword>